<keyword evidence="1" id="KW-0812">Transmembrane</keyword>
<gene>
    <name evidence="2" type="ORF">C8N25_10714</name>
</gene>
<dbReference type="AlphaFoldDB" id="A0A3E0DW01"/>
<accession>A0A3E0DW01</accession>
<name>A0A3E0DW01_9BACT</name>
<dbReference type="Proteomes" id="UP000256405">
    <property type="component" value="Unassembled WGS sequence"/>
</dbReference>
<evidence type="ECO:0000256" key="1">
    <source>
        <dbReference type="SAM" id="Phobius"/>
    </source>
</evidence>
<evidence type="ECO:0000313" key="3">
    <source>
        <dbReference type="Proteomes" id="UP000256405"/>
    </source>
</evidence>
<reference evidence="2 3" key="1">
    <citation type="submission" date="2018-08" db="EMBL/GenBank/DDBJ databases">
        <title>Genomic Encyclopedia of Archaeal and Bacterial Type Strains, Phase II (KMG-II): from individual species to whole genera.</title>
        <authorList>
            <person name="Goeker M."/>
        </authorList>
    </citation>
    <scope>NUCLEOTIDE SEQUENCE [LARGE SCALE GENOMIC DNA]</scope>
    <source>
        <strain evidence="2 3">DSM 15986</strain>
    </source>
</reference>
<keyword evidence="1" id="KW-0472">Membrane</keyword>
<comment type="caution">
    <text evidence="2">The sequence shown here is derived from an EMBL/GenBank/DDBJ whole genome shotgun (WGS) entry which is preliminary data.</text>
</comment>
<organism evidence="2 3">
    <name type="scientific">Algoriphagus antarcticus</name>
    <dbReference type="NCBI Taxonomy" id="238540"/>
    <lineage>
        <taxon>Bacteria</taxon>
        <taxon>Pseudomonadati</taxon>
        <taxon>Bacteroidota</taxon>
        <taxon>Cytophagia</taxon>
        <taxon>Cytophagales</taxon>
        <taxon>Cyclobacteriaceae</taxon>
        <taxon>Algoriphagus</taxon>
    </lineage>
</organism>
<keyword evidence="1" id="KW-1133">Transmembrane helix</keyword>
<proteinExistence type="predicted"/>
<dbReference type="EMBL" id="QUNF01000007">
    <property type="protein sequence ID" value="REG90277.1"/>
    <property type="molecule type" value="Genomic_DNA"/>
</dbReference>
<feature type="transmembrane region" description="Helical" evidence="1">
    <location>
        <begin position="26"/>
        <end position="44"/>
    </location>
</feature>
<keyword evidence="3" id="KW-1185">Reference proteome</keyword>
<evidence type="ECO:0000313" key="2">
    <source>
        <dbReference type="EMBL" id="REG90277.1"/>
    </source>
</evidence>
<sequence length="63" mass="7371">MIGISDLRTGISITKFKYEYMQLRQVRFLMLLGFMLITVSQIYGQSTTILNHVNKELRQETSN</sequence>
<protein>
    <submittedName>
        <fullName evidence="2">Uncharacterized protein</fullName>
    </submittedName>
</protein>